<dbReference type="GeneID" id="36576735"/>
<dbReference type="Pfam" id="PF17168">
    <property type="entry name" value="DUF5127"/>
    <property type="match status" value="1"/>
</dbReference>
<protein>
    <recommendedName>
        <fullName evidence="7">Glutaminase</fullName>
    </recommendedName>
</protein>
<sequence>MHLSSLFTTVLVALAAVHPASAQLPASSGPSYSPARPPAIPLAVRGPYTNAWSSTSYNGTLNTNGVVFWPGNALGWEGMVTVDGVTYEYLGTGSQGLPALSTLKSATPLTVSYDSQYSNFTFAAGPVELTASFLSPVLPKDLCRTSIPLSYLTVTVRSTDNATHNVQLYNDLNGAWISYENNRTLEWAMYQGSTSINGSSSSGKGSAPHTWLYALQEPYLFGENYQFPQWGNFTFSSAQGGAQNMTYGSGYSANVRYRYLISHSLRNNVDGEFRGWGEQEPVFAFSHDLGSVTGNASAAVTYTLGSVQDPIMRYLTSSGIVSLKPWWSKCYGDIFSMIAFHYDDLAQSQKLASQWEAQLKSDVKSYYRANPAPAPSTQLSPSQIIFDSDDAYGYLNTNNYTGVAAPTVSEAQAYYSIVALSARQVMGAYILAIPPQSTSFTRQNSSEPLMFQKEISSDGNVNTVDVMYPAMPFFLYANPNLLRYNLEPLLQNQESNFYPNEYSMHDLGSSFPNATGHVEGNDEYMPVEESGNMILMAYAYAKFNNDTSYLQSHYPLLKQFSNYLTEYSLLPGVQLSTDDFAGELVNQTNLALKGIVGLAAMREVATLTGHFSDASNFSATANDFIKAWQTYAIDPSGTHTVLSYQYRASYGLLYNAYPDLLLNLSIVPPHILAMQSAFYPTISQIFGVPLDSRHEYTKSDWEMWAAATCAPGTRSLFVTSLAAWLNATETGLPFSDLYDTTDGEAPQNPNIEFMARPVVGGHFSLLALRAGKGPVGS</sequence>
<feature type="domain" description="DUF4964" evidence="2">
    <location>
        <begin position="34"/>
        <end position="93"/>
    </location>
</feature>
<dbReference type="EMBL" id="KZ679008">
    <property type="protein sequence ID" value="PSS23244.1"/>
    <property type="molecule type" value="Genomic_DNA"/>
</dbReference>
<evidence type="ECO:0000259" key="2">
    <source>
        <dbReference type="Pfam" id="PF16334"/>
    </source>
</evidence>
<feature type="signal peptide" evidence="1">
    <location>
        <begin position="1"/>
        <end position="22"/>
    </location>
</feature>
<dbReference type="AlphaFoldDB" id="A0A2T3B8Q2"/>
<dbReference type="SUPFAM" id="SSF48208">
    <property type="entry name" value="Six-hairpin glycosidases"/>
    <property type="match status" value="1"/>
</dbReference>
<dbReference type="InterPro" id="IPR008928">
    <property type="entry name" value="6-hairpin_glycosidase_sf"/>
</dbReference>
<dbReference type="RefSeq" id="XP_024723290.1">
    <property type="nucleotide sequence ID" value="XM_024868654.1"/>
</dbReference>
<dbReference type="InterPro" id="IPR032515">
    <property type="entry name" value="DUF4964"/>
</dbReference>
<evidence type="ECO:0000259" key="3">
    <source>
        <dbReference type="Pfam" id="PF16335"/>
    </source>
</evidence>
<dbReference type="InterPro" id="IPR033433">
    <property type="entry name" value="GtaA_N"/>
</dbReference>
<feature type="chain" id="PRO_5015526333" description="Glutaminase" evidence="1">
    <location>
        <begin position="23"/>
        <end position="777"/>
    </location>
</feature>
<organism evidence="5 6">
    <name type="scientific">Amorphotheca resinae ATCC 22711</name>
    <dbReference type="NCBI Taxonomy" id="857342"/>
    <lineage>
        <taxon>Eukaryota</taxon>
        <taxon>Fungi</taxon>
        <taxon>Dikarya</taxon>
        <taxon>Ascomycota</taxon>
        <taxon>Pezizomycotina</taxon>
        <taxon>Leotiomycetes</taxon>
        <taxon>Helotiales</taxon>
        <taxon>Amorphothecaceae</taxon>
        <taxon>Amorphotheca</taxon>
    </lineage>
</organism>
<dbReference type="GO" id="GO:0005975">
    <property type="term" value="P:carbohydrate metabolic process"/>
    <property type="evidence" value="ECO:0007669"/>
    <property type="project" value="InterPro"/>
</dbReference>
<dbReference type="InterPro" id="IPR032514">
    <property type="entry name" value="GtaA_central"/>
</dbReference>
<dbReference type="PANTHER" id="PTHR31987">
    <property type="entry name" value="GLUTAMINASE A-RELATED"/>
    <property type="match status" value="1"/>
</dbReference>
<dbReference type="Pfam" id="PF16334">
    <property type="entry name" value="DUF4964"/>
    <property type="match status" value="1"/>
</dbReference>
<evidence type="ECO:0000256" key="1">
    <source>
        <dbReference type="SAM" id="SignalP"/>
    </source>
</evidence>
<gene>
    <name evidence="5" type="ORF">M430DRAFT_57053</name>
</gene>
<dbReference type="Proteomes" id="UP000241818">
    <property type="component" value="Unassembled WGS sequence"/>
</dbReference>
<dbReference type="STRING" id="857342.A0A2T3B8Q2"/>
<keyword evidence="6" id="KW-1185">Reference proteome</keyword>
<reference evidence="5 6" key="1">
    <citation type="journal article" date="2018" name="New Phytol.">
        <title>Comparative genomics and transcriptomics depict ericoid mycorrhizal fungi as versatile saprotrophs and plant mutualists.</title>
        <authorList>
            <person name="Martino E."/>
            <person name="Morin E."/>
            <person name="Grelet G.A."/>
            <person name="Kuo A."/>
            <person name="Kohler A."/>
            <person name="Daghino S."/>
            <person name="Barry K.W."/>
            <person name="Cichocki N."/>
            <person name="Clum A."/>
            <person name="Dockter R.B."/>
            <person name="Hainaut M."/>
            <person name="Kuo R.C."/>
            <person name="LaButti K."/>
            <person name="Lindahl B.D."/>
            <person name="Lindquist E.A."/>
            <person name="Lipzen A."/>
            <person name="Khouja H.R."/>
            <person name="Magnuson J."/>
            <person name="Murat C."/>
            <person name="Ohm R.A."/>
            <person name="Singer S.W."/>
            <person name="Spatafora J.W."/>
            <person name="Wang M."/>
            <person name="Veneault-Fourrey C."/>
            <person name="Henrissat B."/>
            <person name="Grigoriev I.V."/>
            <person name="Martin F.M."/>
            <person name="Perotto S."/>
        </authorList>
    </citation>
    <scope>NUCLEOTIDE SEQUENCE [LARGE SCALE GENOMIC DNA]</scope>
    <source>
        <strain evidence="5 6">ATCC 22711</strain>
    </source>
</reference>
<evidence type="ECO:0008006" key="7">
    <source>
        <dbReference type="Google" id="ProtNLM"/>
    </source>
</evidence>
<dbReference type="OrthoDB" id="431715at2759"/>
<evidence type="ECO:0000259" key="4">
    <source>
        <dbReference type="Pfam" id="PF17168"/>
    </source>
</evidence>
<dbReference type="Gene3D" id="1.50.10.10">
    <property type="match status" value="1"/>
</dbReference>
<dbReference type="Pfam" id="PF16335">
    <property type="entry name" value="GtaA_6_Hairpin"/>
    <property type="match status" value="1"/>
</dbReference>
<dbReference type="InParanoid" id="A0A2T3B8Q2"/>
<keyword evidence="1" id="KW-0732">Signal</keyword>
<feature type="domain" description="Glutaminase A N-terminal" evidence="4">
    <location>
        <begin position="118"/>
        <end position="362"/>
    </location>
</feature>
<dbReference type="GO" id="GO:0003824">
    <property type="term" value="F:catalytic activity"/>
    <property type="evidence" value="ECO:0007669"/>
    <property type="project" value="UniProtKB-ARBA"/>
</dbReference>
<dbReference type="PANTHER" id="PTHR31987:SF1">
    <property type="entry name" value="GLUTAMINASE A"/>
    <property type="match status" value="1"/>
</dbReference>
<accession>A0A2T3B8Q2</accession>
<dbReference type="InterPro" id="IPR012341">
    <property type="entry name" value="6hp_glycosidase-like_sf"/>
</dbReference>
<name>A0A2T3B8Q2_AMORE</name>
<evidence type="ECO:0000313" key="6">
    <source>
        <dbReference type="Proteomes" id="UP000241818"/>
    </source>
</evidence>
<dbReference type="InterPro" id="IPR052743">
    <property type="entry name" value="Glutaminase_GtaA"/>
</dbReference>
<feature type="domain" description="Glutaminase A central" evidence="3">
    <location>
        <begin position="412"/>
        <end position="766"/>
    </location>
</feature>
<evidence type="ECO:0000313" key="5">
    <source>
        <dbReference type="EMBL" id="PSS23244.1"/>
    </source>
</evidence>
<proteinExistence type="predicted"/>